<dbReference type="GO" id="GO:0004519">
    <property type="term" value="F:endonuclease activity"/>
    <property type="evidence" value="ECO:0007669"/>
    <property type="project" value="UniProtKB-KW"/>
</dbReference>
<reference evidence="6 7" key="1">
    <citation type="submission" date="2021-01" db="EMBL/GenBank/DDBJ databases">
        <title>Biogeographic distribution of Paracoccus.</title>
        <authorList>
            <person name="Hollensteiner J."/>
            <person name="Leineberger J."/>
            <person name="Brinkhoff T."/>
            <person name="Daniel R."/>
        </authorList>
    </citation>
    <scope>NUCLEOTIDE SEQUENCE [LARGE SCALE GENOMIC DNA]</scope>
    <source>
        <strain evidence="6 7">KCTC 22803</strain>
    </source>
</reference>
<evidence type="ECO:0000256" key="4">
    <source>
        <dbReference type="SAM" id="MobiDB-lite"/>
    </source>
</evidence>
<dbReference type="PANTHER" id="PTHR43140">
    <property type="entry name" value="TYPE-1 RESTRICTION ENZYME ECOKI SPECIFICITY PROTEIN"/>
    <property type="match status" value="1"/>
</dbReference>
<dbReference type="InterPro" id="IPR044946">
    <property type="entry name" value="Restrct_endonuc_typeI_TRD_sf"/>
</dbReference>
<keyword evidence="7" id="KW-1185">Reference proteome</keyword>
<proteinExistence type="inferred from homology"/>
<keyword evidence="6" id="KW-0255">Endonuclease</keyword>
<evidence type="ECO:0000256" key="3">
    <source>
        <dbReference type="ARBA" id="ARBA00023125"/>
    </source>
</evidence>
<protein>
    <submittedName>
        <fullName evidence="6">Restriction endonuclease subunit S</fullName>
    </submittedName>
</protein>
<name>A0ABY7SPR6_9RHOB</name>
<dbReference type="Gene3D" id="3.90.220.20">
    <property type="entry name" value="DNA methylase specificity domains"/>
    <property type="match status" value="2"/>
</dbReference>
<dbReference type="Proteomes" id="UP001219349">
    <property type="component" value="Chromosome"/>
</dbReference>
<dbReference type="SUPFAM" id="SSF116734">
    <property type="entry name" value="DNA methylase specificity domain"/>
    <property type="match status" value="2"/>
</dbReference>
<keyword evidence="3" id="KW-0238">DNA-binding</keyword>
<dbReference type="InterPro" id="IPR000055">
    <property type="entry name" value="Restrct_endonuc_typeI_TRD"/>
</dbReference>
<keyword evidence="6" id="KW-0378">Hydrolase</keyword>
<dbReference type="PANTHER" id="PTHR43140:SF1">
    <property type="entry name" value="TYPE I RESTRICTION ENZYME ECOKI SPECIFICITY SUBUNIT"/>
    <property type="match status" value="1"/>
</dbReference>
<evidence type="ECO:0000313" key="6">
    <source>
        <dbReference type="EMBL" id="WCR08816.1"/>
    </source>
</evidence>
<evidence type="ECO:0000259" key="5">
    <source>
        <dbReference type="Pfam" id="PF01420"/>
    </source>
</evidence>
<keyword evidence="2" id="KW-0680">Restriction system</keyword>
<keyword evidence="6" id="KW-0540">Nuclease</keyword>
<feature type="domain" description="Type I restriction modification DNA specificity" evidence="5">
    <location>
        <begin position="103"/>
        <end position="188"/>
    </location>
</feature>
<evidence type="ECO:0000256" key="1">
    <source>
        <dbReference type="ARBA" id="ARBA00010923"/>
    </source>
</evidence>
<evidence type="ECO:0000313" key="7">
    <source>
        <dbReference type="Proteomes" id="UP001219349"/>
    </source>
</evidence>
<evidence type="ECO:0000256" key="2">
    <source>
        <dbReference type="ARBA" id="ARBA00022747"/>
    </source>
</evidence>
<comment type="similarity">
    <text evidence="1">Belongs to the type-I restriction system S methylase family.</text>
</comment>
<dbReference type="CDD" id="cd17261">
    <property type="entry name" value="RMtype1_S_EcoKI-TRD2-CR2_like"/>
    <property type="match status" value="1"/>
</dbReference>
<feature type="compositionally biased region" description="Basic residues" evidence="4">
    <location>
        <begin position="512"/>
        <end position="522"/>
    </location>
</feature>
<dbReference type="EMBL" id="CP067136">
    <property type="protein sequence ID" value="WCR08816.1"/>
    <property type="molecule type" value="Genomic_DNA"/>
</dbReference>
<feature type="region of interest" description="Disordered" evidence="4">
    <location>
        <begin position="490"/>
        <end position="522"/>
    </location>
</feature>
<feature type="region of interest" description="Disordered" evidence="4">
    <location>
        <begin position="262"/>
        <end position="285"/>
    </location>
</feature>
<accession>A0ABY7SPR6</accession>
<dbReference type="Pfam" id="PF01420">
    <property type="entry name" value="Methylase_S"/>
    <property type="match status" value="1"/>
</dbReference>
<gene>
    <name evidence="6" type="ORF">JHX87_08515</name>
</gene>
<sequence length="522" mass="57948">MTDLPPGWAATKITEVVELQANGNPFQQGWSPQCESRPAAEGEWGVLKTTAIQHGEFWAHENKALPSKLSPRPQIEVRQGDVLMTCAGPRNRCGVACLVQSTRTKLMMSGKMYRFRPHSEALDAKFLSSFIRLHETQLRIDAMKSGISDSGLNLTHGRFGELPIVIPPLNEQRRIVEKIEALFDEIDKGVESLTAAKAALGLYRQSLLKAAFDGRLTADWRAQNPDKLEDPQTLLARIRKEREARYKADLAGWREAVVNWREGGEKGKKPPKPKPQTEFKYQATESSSPWPVTSVGAILSAPLINGRSVKDKSGGFPVLRLTALKNGKIVLSEQKEGNWTRDEAFPFLVEYDDIFVARGNGSKKLVGIGGRVLDQPMPVAFPDTMIRVRLDASVVRPDFFLLCWNSWSVRRQIEDAARTTAGIYKINQDHVSGFTLPLPCLTEQAEIVRILDTRLDAADRLATEIDAALSRADALRQSILKRAFSGQLVPQDPTDEPASALLARIQQERAATSKKGKRKVSA</sequence>
<organism evidence="6 7">
    <name type="scientific">Paracoccus fistulariae</name>
    <dbReference type="NCBI Taxonomy" id="658446"/>
    <lineage>
        <taxon>Bacteria</taxon>
        <taxon>Pseudomonadati</taxon>
        <taxon>Pseudomonadota</taxon>
        <taxon>Alphaproteobacteria</taxon>
        <taxon>Rhodobacterales</taxon>
        <taxon>Paracoccaceae</taxon>
        <taxon>Paracoccus</taxon>
    </lineage>
</organism>
<dbReference type="InterPro" id="IPR051212">
    <property type="entry name" value="Type-I_RE_S_subunit"/>
</dbReference>
<dbReference type="RefSeq" id="WP_271886766.1">
    <property type="nucleotide sequence ID" value="NZ_CP067136.1"/>
</dbReference>